<comment type="caution">
    <text evidence="2">The sequence shown here is derived from an EMBL/GenBank/DDBJ whole genome shotgun (WGS) entry which is preliminary data.</text>
</comment>
<feature type="chain" id="PRO_5038014962" evidence="1">
    <location>
        <begin position="22"/>
        <end position="309"/>
    </location>
</feature>
<evidence type="ECO:0000313" key="2">
    <source>
        <dbReference type="EMBL" id="MBW4549189.1"/>
    </source>
</evidence>
<reference evidence="2" key="2">
    <citation type="journal article" date="2022" name="Microbiol. Resour. Announc.">
        <title>Metagenome Sequencing to Explore Phylogenomics of Terrestrial Cyanobacteria.</title>
        <authorList>
            <person name="Ward R.D."/>
            <person name="Stajich J.E."/>
            <person name="Johansen J.R."/>
            <person name="Huntemann M."/>
            <person name="Clum A."/>
            <person name="Foster B."/>
            <person name="Foster B."/>
            <person name="Roux S."/>
            <person name="Palaniappan K."/>
            <person name="Varghese N."/>
            <person name="Mukherjee S."/>
            <person name="Reddy T.B.K."/>
            <person name="Daum C."/>
            <person name="Copeland A."/>
            <person name="Chen I.A."/>
            <person name="Ivanova N.N."/>
            <person name="Kyrpides N.C."/>
            <person name="Shapiro N."/>
            <person name="Eloe-Fadrosh E.A."/>
            <person name="Pietrasiak N."/>
        </authorList>
    </citation>
    <scope>NUCLEOTIDE SEQUENCE</scope>
    <source>
        <strain evidence="2">CPER-KK1</strain>
    </source>
</reference>
<organism evidence="2 3">
    <name type="scientific">Symplocastrum torsivum CPER-KK1</name>
    <dbReference type="NCBI Taxonomy" id="450513"/>
    <lineage>
        <taxon>Bacteria</taxon>
        <taxon>Bacillati</taxon>
        <taxon>Cyanobacteriota</taxon>
        <taxon>Cyanophyceae</taxon>
        <taxon>Oscillatoriophycideae</taxon>
        <taxon>Oscillatoriales</taxon>
        <taxon>Microcoleaceae</taxon>
        <taxon>Symplocastrum</taxon>
    </lineage>
</organism>
<feature type="signal peptide" evidence="1">
    <location>
        <begin position="1"/>
        <end position="21"/>
    </location>
</feature>
<accession>A0A951PUM2</accession>
<gene>
    <name evidence="2" type="ORF">KME25_33010</name>
</gene>
<dbReference type="InterPro" id="IPR046037">
    <property type="entry name" value="DUF5995"/>
</dbReference>
<keyword evidence="1" id="KW-0732">Signal</keyword>
<protein>
    <submittedName>
        <fullName evidence="2">Uncharacterized protein</fullName>
    </submittedName>
</protein>
<reference evidence="2" key="1">
    <citation type="submission" date="2021-05" db="EMBL/GenBank/DDBJ databases">
        <authorList>
            <person name="Pietrasiak N."/>
            <person name="Ward R."/>
            <person name="Stajich J.E."/>
            <person name="Kurbessoian T."/>
        </authorList>
    </citation>
    <scope>NUCLEOTIDE SEQUENCE</scope>
    <source>
        <strain evidence="2">CPER-KK1</strain>
    </source>
</reference>
<dbReference type="EMBL" id="JAHHIF010000085">
    <property type="protein sequence ID" value="MBW4549189.1"/>
    <property type="molecule type" value="Genomic_DNA"/>
</dbReference>
<evidence type="ECO:0000313" key="3">
    <source>
        <dbReference type="Proteomes" id="UP000753908"/>
    </source>
</evidence>
<proteinExistence type="predicted"/>
<evidence type="ECO:0000256" key="1">
    <source>
        <dbReference type="SAM" id="SignalP"/>
    </source>
</evidence>
<sequence length="309" mass="34759">MKNFFLGSLAVLLALSGTARASEPNLTSTEACQKGEPECVDLVIEEMERRYELLAELCDHDALFALTYLRTSETFLSTLDEIEYEDPASVVREDALFAEYYFRPYDAYHSGVGIVPPAWQIAFDTAQNRSVVGAGNLLLGFNAHIQRDLPFVLYELYLQGTPVSYSDHTRANQFLQQVDVTEELVQKFDPTLDDTDLPGEEDDQQTFQLIAGWREVAFLNFERLRDASTDSEREQVAAEIEGYSAAFAQGLQQQFSYPPGTDSSARDAYCQRCQEENHASVPEPHLGSGLLVVSGIWLLMNKFKPKRLL</sequence>
<dbReference type="Proteomes" id="UP000753908">
    <property type="component" value="Unassembled WGS sequence"/>
</dbReference>
<dbReference type="AlphaFoldDB" id="A0A951PUM2"/>
<dbReference type="Pfam" id="PF19458">
    <property type="entry name" value="DUF5995"/>
    <property type="match status" value="1"/>
</dbReference>
<name>A0A951PUM2_9CYAN</name>